<keyword evidence="3" id="KW-1185">Reference proteome</keyword>
<accession>A0A4U5JLF0</accession>
<dbReference type="Proteomes" id="UP000308707">
    <property type="component" value="Unassembled WGS sequence"/>
</dbReference>
<gene>
    <name evidence="2" type="ORF">FCE95_15550</name>
</gene>
<dbReference type="Gene3D" id="3.40.430.10">
    <property type="entry name" value="Dihydrofolate Reductase, subunit A"/>
    <property type="match status" value="1"/>
</dbReference>
<reference evidence="2 3" key="1">
    <citation type="submission" date="2019-04" db="EMBL/GenBank/DDBJ databases">
        <title>Reference strain of H23.</title>
        <authorList>
            <person name="Luo X."/>
        </authorList>
    </citation>
    <scope>NUCLEOTIDE SEQUENCE [LARGE SCALE GENOMIC DNA]</scope>
    <source>
        <strain evidence="2 3">H23</strain>
    </source>
</reference>
<dbReference type="InterPro" id="IPR050765">
    <property type="entry name" value="Riboflavin_Biosynth_HTPR"/>
</dbReference>
<evidence type="ECO:0000313" key="3">
    <source>
        <dbReference type="Proteomes" id="UP000308707"/>
    </source>
</evidence>
<evidence type="ECO:0000313" key="2">
    <source>
        <dbReference type="EMBL" id="TKR29546.1"/>
    </source>
</evidence>
<dbReference type="GO" id="GO:0009231">
    <property type="term" value="P:riboflavin biosynthetic process"/>
    <property type="evidence" value="ECO:0007669"/>
    <property type="project" value="InterPro"/>
</dbReference>
<comment type="caution">
    <text evidence="2">The sequence shown here is derived from an EMBL/GenBank/DDBJ whole genome shotgun (WGS) entry which is preliminary data.</text>
</comment>
<organism evidence="2 3">
    <name type="scientific">Luteimonas gilva</name>
    <dbReference type="NCBI Taxonomy" id="2572684"/>
    <lineage>
        <taxon>Bacteria</taxon>
        <taxon>Pseudomonadati</taxon>
        <taxon>Pseudomonadota</taxon>
        <taxon>Gammaproteobacteria</taxon>
        <taxon>Lysobacterales</taxon>
        <taxon>Lysobacteraceae</taxon>
        <taxon>Luteimonas</taxon>
    </lineage>
</organism>
<dbReference type="PANTHER" id="PTHR38011">
    <property type="entry name" value="DIHYDROFOLATE REDUCTASE FAMILY PROTEIN (AFU_ORTHOLOGUE AFUA_8G06820)"/>
    <property type="match status" value="1"/>
</dbReference>
<dbReference type="InterPro" id="IPR024072">
    <property type="entry name" value="DHFR-like_dom_sf"/>
</dbReference>
<dbReference type="PANTHER" id="PTHR38011:SF2">
    <property type="entry name" value="BIFUNCTIONAL DEAMINASE-REDUCTASE DOMAIN PROTEIN"/>
    <property type="match status" value="1"/>
</dbReference>
<evidence type="ECO:0000259" key="1">
    <source>
        <dbReference type="Pfam" id="PF01872"/>
    </source>
</evidence>
<protein>
    <submittedName>
        <fullName evidence="2">Dihydrofolate reductase</fullName>
    </submittedName>
</protein>
<dbReference type="SUPFAM" id="SSF53597">
    <property type="entry name" value="Dihydrofolate reductase-like"/>
    <property type="match status" value="1"/>
</dbReference>
<dbReference type="AlphaFoldDB" id="A0A4U5JLF0"/>
<feature type="domain" description="Bacterial bifunctional deaminase-reductase C-terminal" evidence="1">
    <location>
        <begin position="2"/>
        <end position="187"/>
    </location>
</feature>
<dbReference type="InterPro" id="IPR002734">
    <property type="entry name" value="RibDG_C"/>
</dbReference>
<dbReference type="GO" id="GO:0008703">
    <property type="term" value="F:5-amino-6-(5-phosphoribosylamino)uracil reductase activity"/>
    <property type="evidence" value="ECO:0007669"/>
    <property type="project" value="InterPro"/>
</dbReference>
<name>A0A4U5JLF0_9GAMM</name>
<sequence length="196" mass="21525">MKLVVGTFLSLDGVMQAPGGVQEDRSGGFELGGWIVPYFDETMARLIAAWTERCDVLLLGRKTYDIFAAHWPHADSEQEPIAAKLNSVTKLVASRTLKSLGWAHSRLIEGDLAHQVAKLKKQPGREIQVAGSGELVRTLLEYGLVDEFRLWTFPVVLGKGKRLFAEGATPAGWQRLDTRTTSTGVVVNSYRSAGKN</sequence>
<proteinExistence type="predicted"/>
<dbReference type="RefSeq" id="WP_137267949.1">
    <property type="nucleotide sequence ID" value="NZ_SZUA01000003.1"/>
</dbReference>
<dbReference type="EMBL" id="SZUA01000003">
    <property type="protein sequence ID" value="TKR29546.1"/>
    <property type="molecule type" value="Genomic_DNA"/>
</dbReference>
<dbReference type="OrthoDB" id="7342392at2"/>
<dbReference type="Pfam" id="PF01872">
    <property type="entry name" value="RibD_C"/>
    <property type="match status" value="1"/>
</dbReference>